<dbReference type="GO" id="GO:0008199">
    <property type="term" value="F:ferric iron binding"/>
    <property type="evidence" value="ECO:0007669"/>
    <property type="project" value="InterPro"/>
</dbReference>
<keyword evidence="4" id="KW-0560">Oxidoreductase</keyword>
<dbReference type="InterPro" id="IPR008331">
    <property type="entry name" value="Ferritin_DPS_dom"/>
</dbReference>
<dbReference type="NCBIfam" id="NF006975">
    <property type="entry name" value="PRK09448.1"/>
    <property type="match status" value="1"/>
</dbReference>
<name>A0A376YAW2_ECOLX</name>
<dbReference type="InterPro" id="IPR002177">
    <property type="entry name" value="DPS_DNA-bd"/>
</dbReference>
<dbReference type="PANTHER" id="PTHR42932:SF3">
    <property type="entry name" value="DNA PROTECTION DURING STARVATION PROTEIN"/>
    <property type="match status" value="1"/>
</dbReference>
<sequence>MSTAKLVKSKATNLLYTRNDVSDSEKKATVELLNRQVIQFIDLSLITKQAHWNMRGANFIAVHEMLDGFRTALIDHLDTMAERAVQLGGVALGTTQVINSKPR</sequence>
<dbReference type="PROSITE" id="PS00818">
    <property type="entry name" value="DPS_1"/>
    <property type="match status" value="1"/>
</dbReference>
<dbReference type="PRINTS" id="PR01346">
    <property type="entry name" value="HELNAPAPROT"/>
</dbReference>
<dbReference type="Gene3D" id="1.20.1260.10">
    <property type="match status" value="1"/>
</dbReference>
<dbReference type="EMBL" id="UGDC01000003">
    <property type="protein sequence ID" value="STJ81633.1"/>
    <property type="molecule type" value="Genomic_DNA"/>
</dbReference>
<dbReference type="PROSITE" id="PS00819">
    <property type="entry name" value="DPS_2"/>
    <property type="match status" value="1"/>
</dbReference>
<feature type="domain" description="Ferritin/DPS" evidence="3">
    <location>
        <begin position="31"/>
        <end position="99"/>
    </location>
</feature>
<dbReference type="InterPro" id="IPR009078">
    <property type="entry name" value="Ferritin-like_SF"/>
</dbReference>
<dbReference type="InterPro" id="IPR012347">
    <property type="entry name" value="Ferritin-like"/>
</dbReference>
<evidence type="ECO:0000259" key="3">
    <source>
        <dbReference type="Pfam" id="PF00210"/>
    </source>
</evidence>
<dbReference type="EC" id="1.16.-.-" evidence="4"/>
<dbReference type="InterPro" id="IPR023188">
    <property type="entry name" value="DPS_DNA-bd_CS"/>
</dbReference>
<reference evidence="4 5" key="1">
    <citation type="submission" date="2018-06" db="EMBL/GenBank/DDBJ databases">
        <authorList>
            <consortium name="Pathogen Informatics"/>
            <person name="Doyle S."/>
        </authorList>
    </citation>
    <scope>NUCLEOTIDE SEQUENCE [LARGE SCALE GENOMIC DNA]</scope>
    <source>
        <strain evidence="4 5">NCTC9117</strain>
    </source>
</reference>
<dbReference type="Pfam" id="PF00210">
    <property type="entry name" value="Ferritin"/>
    <property type="match status" value="1"/>
</dbReference>
<protein>
    <submittedName>
        <fullName evidence="4">DNA starvation/stationary phase protection protein Dps</fullName>
        <ecNumber evidence="4">1.16.-.-</ecNumber>
    </submittedName>
</protein>
<evidence type="ECO:0000256" key="1">
    <source>
        <dbReference type="ARBA" id="ARBA00009497"/>
    </source>
</evidence>
<proteinExistence type="inferred from homology"/>
<dbReference type="GO" id="GO:0016722">
    <property type="term" value="F:oxidoreductase activity, acting on metal ions"/>
    <property type="evidence" value="ECO:0007669"/>
    <property type="project" value="InterPro"/>
</dbReference>
<dbReference type="AlphaFoldDB" id="A0A376YAW2"/>
<dbReference type="Proteomes" id="UP000254785">
    <property type="component" value="Unassembled WGS sequence"/>
</dbReference>
<gene>
    <name evidence="4" type="primary">dps</name>
    <name evidence="4" type="ORF">NCTC9117_04203</name>
</gene>
<evidence type="ECO:0000256" key="2">
    <source>
        <dbReference type="RuleBase" id="RU003875"/>
    </source>
</evidence>
<dbReference type="PANTHER" id="PTHR42932">
    <property type="entry name" value="GENERAL STRESS PROTEIN 20U"/>
    <property type="match status" value="1"/>
</dbReference>
<comment type="similarity">
    <text evidence="1 2">Belongs to the Dps family.</text>
</comment>
<organism evidence="4 5">
    <name type="scientific">Escherichia coli</name>
    <dbReference type="NCBI Taxonomy" id="562"/>
    <lineage>
        <taxon>Bacteria</taxon>
        <taxon>Pseudomonadati</taxon>
        <taxon>Pseudomonadota</taxon>
        <taxon>Gammaproteobacteria</taxon>
        <taxon>Enterobacterales</taxon>
        <taxon>Enterobacteriaceae</taxon>
        <taxon>Escherichia</taxon>
    </lineage>
</organism>
<evidence type="ECO:0000313" key="4">
    <source>
        <dbReference type="EMBL" id="STJ81633.1"/>
    </source>
</evidence>
<dbReference type="SUPFAM" id="SSF47240">
    <property type="entry name" value="Ferritin-like"/>
    <property type="match status" value="1"/>
</dbReference>
<accession>A0A376YAW2</accession>
<evidence type="ECO:0000313" key="5">
    <source>
        <dbReference type="Proteomes" id="UP000254785"/>
    </source>
</evidence>